<reference evidence="10" key="1">
    <citation type="journal article" date="2019" name="Int. J. Syst. Evol. Microbiol.">
        <title>The Global Catalogue of Microorganisms (GCM) 10K type strain sequencing project: providing services to taxonomists for standard genome sequencing and annotation.</title>
        <authorList>
            <consortium name="The Broad Institute Genomics Platform"/>
            <consortium name="The Broad Institute Genome Sequencing Center for Infectious Disease"/>
            <person name="Wu L."/>
            <person name="Ma J."/>
        </authorList>
    </citation>
    <scope>NUCLEOTIDE SEQUENCE [LARGE SCALE GENOMIC DNA]</scope>
    <source>
        <strain evidence="10">CCM 8391</strain>
    </source>
</reference>
<gene>
    <name evidence="9" type="ORF">ACFQE5_10140</name>
</gene>
<proteinExistence type="predicted"/>
<dbReference type="CDD" id="cd00829">
    <property type="entry name" value="SCP-x_thiolase"/>
    <property type="match status" value="1"/>
</dbReference>
<evidence type="ECO:0000256" key="4">
    <source>
        <dbReference type="ARBA" id="ARBA00023055"/>
    </source>
</evidence>
<dbReference type="EC" id="2.3.1.176" evidence="1"/>
<evidence type="ECO:0000256" key="2">
    <source>
        <dbReference type="ARBA" id="ARBA00022448"/>
    </source>
</evidence>
<dbReference type="PANTHER" id="PTHR42870">
    <property type="entry name" value="ACETYL-COA C-ACETYLTRANSFERASE"/>
    <property type="match status" value="1"/>
</dbReference>
<dbReference type="RefSeq" id="WP_379584591.1">
    <property type="nucleotide sequence ID" value="NZ_JBHSQW010000023.1"/>
</dbReference>
<dbReference type="PIRSF" id="PIRSF000429">
    <property type="entry name" value="Ac-CoA_Ac_transf"/>
    <property type="match status" value="1"/>
</dbReference>
<dbReference type="InterPro" id="IPR020616">
    <property type="entry name" value="Thiolase_N"/>
</dbReference>
<dbReference type="InterPro" id="IPR055140">
    <property type="entry name" value="Thiolase_C_2"/>
</dbReference>
<sequence>MAVPPFVRDADLHTTTWKGLLTMREAYIVAVACTPFGKHRDLGFRELARQTLDLLVADGGPAGDAVATELDTLWFGNCFMDAWGQRNLRGQVALVELVDEGRLPARLPVTNVEAACATGSLALHGAVRDVRSGEAELALALGIEKLVLPEDATGPTALRLIEGCTDNLTRDRLVRTYQEAAETVGETFAVGADRSLFMDTYATQALLHMKRYGTTREQLAVASAKNHNYGALNPLAQYRFTTTPDAVLADREVSYPLTRAMCSPIGDGAAAALVCSGDWLAAQPASVRERAVRVRATAAAGGTYLRTPDVPTLSYEAARRAYRRAGITPAEVDVAEVHDATSFGEILQVEMLGFCAPGQGGAFVADGATGPGGSLPVNTSGGLVSKGHPIGATGLSMTYELTVQLRGEAGARQVPDARIGLAENGGGVIGLEEATCAVTILERM</sequence>
<keyword evidence="3 9" id="KW-0808">Transferase</keyword>
<feature type="domain" description="Thiolase N-terminal" evidence="7">
    <location>
        <begin position="27"/>
        <end position="237"/>
    </location>
</feature>
<dbReference type="GO" id="GO:0016746">
    <property type="term" value="F:acyltransferase activity"/>
    <property type="evidence" value="ECO:0007669"/>
    <property type="project" value="UniProtKB-KW"/>
</dbReference>
<dbReference type="Pfam" id="PF00108">
    <property type="entry name" value="Thiolase_N"/>
    <property type="match status" value="1"/>
</dbReference>
<dbReference type="InterPro" id="IPR016039">
    <property type="entry name" value="Thiolase-like"/>
</dbReference>
<evidence type="ECO:0000259" key="8">
    <source>
        <dbReference type="Pfam" id="PF22691"/>
    </source>
</evidence>
<dbReference type="Proteomes" id="UP001596302">
    <property type="component" value="Unassembled WGS sequence"/>
</dbReference>
<dbReference type="PROSITE" id="PS00737">
    <property type="entry name" value="THIOLASE_2"/>
    <property type="match status" value="1"/>
</dbReference>
<keyword evidence="4" id="KW-0445">Lipid transport</keyword>
<dbReference type="InterPro" id="IPR002155">
    <property type="entry name" value="Thiolase"/>
</dbReference>
<evidence type="ECO:0000256" key="1">
    <source>
        <dbReference type="ARBA" id="ARBA00012352"/>
    </source>
</evidence>
<keyword evidence="5" id="KW-0446">Lipid-binding</keyword>
<dbReference type="PANTHER" id="PTHR42870:SF1">
    <property type="entry name" value="NON-SPECIFIC LIPID-TRANSFER PROTEIN-LIKE 2"/>
    <property type="match status" value="1"/>
</dbReference>
<dbReference type="EMBL" id="JBHSQW010000023">
    <property type="protein sequence ID" value="MFC5994569.1"/>
    <property type="molecule type" value="Genomic_DNA"/>
</dbReference>
<evidence type="ECO:0000313" key="9">
    <source>
        <dbReference type="EMBL" id="MFC5994569.1"/>
    </source>
</evidence>
<accession>A0ABW1J263</accession>
<feature type="domain" description="Thiolase C-terminal" evidence="8">
    <location>
        <begin position="316"/>
        <end position="430"/>
    </location>
</feature>
<keyword evidence="2" id="KW-0813">Transport</keyword>
<name>A0ABW1J263_9PSEU</name>
<dbReference type="Pfam" id="PF22691">
    <property type="entry name" value="Thiolase_C_1"/>
    <property type="match status" value="1"/>
</dbReference>
<dbReference type="Gene3D" id="3.40.47.10">
    <property type="match status" value="1"/>
</dbReference>
<keyword evidence="9" id="KW-0012">Acyltransferase</keyword>
<keyword evidence="10" id="KW-1185">Reference proteome</keyword>
<evidence type="ECO:0000256" key="3">
    <source>
        <dbReference type="ARBA" id="ARBA00022679"/>
    </source>
</evidence>
<dbReference type="SUPFAM" id="SSF53901">
    <property type="entry name" value="Thiolase-like"/>
    <property type="match status" value="2"/>
</dbReference>
<evidence type="ECO:0000259" key="7">
    <source>
        <dbReference type="Pfam" id="PF00108"/>
    </source>
</evidence>
<evidence type="ECO:0000313" key="10">
    <source>
        <dbReference type="Proteomes" id="UP001596302"/>
    </source>
</evidence>
<protein>
    <recommendedName>
        <fullName evidence="1">propanoyl-CoA C-acyltransferase</fullName>
        <ecNumber evidence="1">2.3.1.176</ecNumber>
    </recommendedName>
    <alternativeName>
        <fullName evidence="6">Propanoyl-CoA C-acyltransferase</fullName>
    </alternativeName>
</protein>
<organism evidence="9 10">
    <name type="scientific">Pseudonocardia hispaniensis</name>
    <dbReference type="NCBI Taxonomy" id="904933"/>
    <lineage>
        <taxon>Bacteria</taxon>
        <taxon>Bacillati</taxon>
        <taxon>Actinomycetota</taxon>
        <taxon>Actinomycetes</taxon>
        <taxon>Pseudonocardiales</taxon>
        <taxon>Pseudonocardiaceae</taxon>
        <taxon>Pseudonocardia</taxon>
    </lineage>
</organism>
<evidence type="ECO:0000256" key="5">
    <source>
        <dbReference type="ARBA" id="ARBA00023121"/>
    </source>
</evidence>
<evidence type="ECO:0000256" key="6">
    <source>
        <dbReference type="ARBA" id="ARBA00032316"/>
    </source>
</evidence>
<comment type="caution">
    <text evidence="9">The sequence shown here is derived from an EMBL/GenBank/DDBJ whole genome shotgun (WGS) entry which is preliminary data.</text>
</comment>
<dbReference type="InterPro" id="IPR020613">
    <property type="entry name" value="Thiolase_CS"/>
</dbReference>